<organism evidence="1">
    <name type="scientific">hydrothermal vent metagenome</name>
    <dbReference type="NCBI Taxonomy" id="652676"/>
    <lineage>
        <taxon>unclassified sequences</taxon>
        <taxon>metagenomes</taxon>
        <taxon>ecological metagenomes</taxon>
    </lineage>
</organism>
<dbReference type="PROSITE" id="PS50005">
    <property type="entry name" value="TPR"/>
    <property type="match status" value="1"/>
</dbReference>
<dbReference type="AlphaFoldDB" id="A0A3B0RYW8"/>
<accession>A0A3B0RYW8</accession>
<sequence length="222" mass="23210">MSITATLFALAAAVSVQSSERYGDCIALVEADIDRGRAAAQQWTDEGGGADAQYCLALADIAAGFAKLGAARLEQIAQRKDAGDDFIRARLLSQAANAWLVAGEVDFAEAAIGAAFELTPDAGELYLTAAKIYAAQEKWLQVVAAVRTAKQSGFVSAETYVLSGRAHVALGDYVAAADDVVDALTLEPTNIDALVLRGEIQQTGLAIEVYYGAPPEKDAPGK</sequence>
<dbReference type="InterPro" id="IPR011990">
    <property type="entry name" value="TPR-like_helical_dom_sf"/>
</dbReference>
<gene>
    <name evidence="1" type="ORF">MNBD_ALPHA05-824</name>
</gene>
<dbReference type="SUPFAM" id="SSF48452">
    <property type="entry name" value="TPR-like"/>
    <property type="match status" value="1"/>
</dbReference>
<dbReference type="InterPro" id="IPR019734">
    <property type="entry name" value="TPR_rpt"/>
</dbReference>
<dbReference type="Gene3D" id="1.25.40.10">
    <property type="entry name" value="Tetratricopeptide repeat domain"/>
    <property type="match status" value="1"/>
</dbReference>
<reference evidence="1" key="1">
    <citation type="submission" date="2018-06" db="EMBL/GenBank/DDBJ databases">
        <authorList>
            <person name="Zhirakovskaya E."/>
        </authorList>
    </citation>
    <scope>NUCLEOTIDE SEQUENCE</scope>
</reference>
<evidence type="ECO:0000313" key="1">
    <source>
        <dbReference type="EMBL" id="VAV96662.1"/>
    </source>
</evidence>
<proteinExistence type="predicted"/>
<dbReference type="EMBL" id="UOEH01000203">
    <property type="protein sequence ID" value="VAV96662.1"/>
    <property type="molecule type" value="Genomic_DNA"/>
</dbReference>
<protein>
    <submittedName>
        <fullName evidence="1">Uncharacterized protein</fullName>
    </submittedName>
</protein>
<name>A0A3B0RYW8_9ZZZZ</name>